<evidence type="ECO:0000256" key="6">
    <source>
        <dbReference type="ARBA" id="ARBA00022989"/>
    </source>
</evidence>
<dbReference type="PROSITE" id="PS50198">
    <property type="entry name" value="PPIC_PPIASE_2"/>
    <property type="match status" value="1"/>
</dbReference>
<dbReference type="SUPFAM" id="SSF54534">
    <property type="entry name" value="FKBP-like"/>
    <property type="match status" value="1"/>
</dbReference>
<reference evidence="16 17" key="1">
    <citation type="submission" date="2024-09" db="EMBL/GenBank/DDBJ databases">
        <authorList>
            <person name="Sun Q."/>
            <person name="Mori K."/>
        </authorList>
    </citation>
    <scope>NUCLEOTIDE SEQUENCE [LARGE SCALE GENOMIC DNA]</scope>
    <source>
        <strain evidence="16 17">NCAIM B.02621</strain>
    </source>
</reference>
<gene>
    <name evidence="16" type="ORF">ACFFGE_02140</name>
</gene>
<evidence type="ECO:0000256" key="11">
    <source>
        <dbReference type="ARBA" id="ARBA00038408"/>
    </source>
</evidence>
<dbReference type="PANTHER" id="PTHR47529">
    <property type="entry name" value="PEPTIDYL-PROLYL CIS-TRANS ISOMERASE D"/>
    <property type="match status" value="1"/>
</dbReference>
<dbReference type="InterPro" id="IPR000297">
    <property type="entry name" value="PPIase_PpiC"/>
</dbReference>
<keyword evidence="17" id="KW-1185">Reference proteome</keyword>
<dbReference type="Gene3D" id="3.10.50.40">
    <property type="match status" value="1"/>
</dbReference>
<evidence type="ECO:0000256" key="8">
    <source>
        <dbReference type="ARBA" id="ARBA00023186"/>
    </source>
</evidence>
<evidence type="ECO:0000313" key="17">
    <source>
        <dbReference type="Proteomes" id="UP001589906"/>
    </source>
</evidence>
<evidence type="ECO:0000256" key="5">
    <source>
        <dbReference type="ARBA" id="ARBA00022692"/>
    </source>
</evidence>
<keyword evidence="8" id="KW-0143">Chaperone</keyword>
<keyword evidence="14" id="KW-0697">Rotamase</keyword>
<keyword evidence="5" id="KW-0812">Transmembrane</keyword>
<evidence type="ECO:0000256" key="1">
    <source>
        <dbReference type="ARBA" id="ARBA00004382"/>
    </source>
</evidence>
<dbReference type="Proteomes" id="UP001589906">
    <property type="component" value="Unassembled WGS sequence"/>
</dbReference>
<evidence type="ECO:0000256" key="3">
    <source>
        <dbReference type="ARBA" id="ARBA00022475"/>
    </source>
</evidence>
<feature type="domain" description="PpiC" evidence="15">
    <location>
        <begin position="229"/>
        <end position="351"/>
    </location>
</feature>
<evidence type="ECO:0000256" key="13">
    <source>
        <dbReference type="ARBA" id="ARBA00042775"/>
    </source>
</evidence>
<evidence type="ECO:0000256" key="14">
    <source>
        <dbReference type="PROSITE-ProRule" id="PRU00278"/>
    </source>
</evidence>
<comment type="caution">
    <text evidence="16">The sequence shown here is derived from an EMBL/GenBank/DDBJ whole genome shotgun (WGS) entry which is preliminary data.</text>
</comment>
<name>A0ABV6QZM5_9CAUL</name>
<dbReference type="Pfam" id="PF13624">
    <property type="entry name" value="SurA_N_3"/>
    <property type="match status" value="1"/>
</dbReference>
<sequence length="632" mass="67535">MISVFRKFAKSPWAVGLIALVAIGLLVTGGSQMDILGSLGPQHVISAGDRSVDQQEFRVYAERVRGSQEQQSGQPVTFEQFDEAGVIPQIVEGRAQELGFLAWAWRAGVRPSAQLIVDQLRNIPAFFNQVTGQFDQTAYESALGQQNITVPQFEENVRDEVIVGHIQSAALGAIRMPAIYGALAAAQARETRDGRWFEITQAMAGSAPAPTDAQLTAFLNENAEQLRRPEFRTVSLVLFNTDATPEITDAQIQERYEFRREALANPEQRAFLTIPAASEAAAQRIAAALRAGQSPDAVAEANGVSVTRNSARARSQVADSAVAQAVFDLQSGQVSAPIRTQVGFVVARVEQILPGSTPQLADVRDQIVAELTEEAQRSAVYERVEAYDAARNDGANLADAAQRAGARIVQLPPFTAEGALPNGQPLQAPPEVLSTAFSLPANGESEVVDAGQGQYFALRVDRIQPPALPSLADVRAPLAAAWTQRENGRRLTALADRLASRVRGGEDMAAVARSVGSTLVDRDGVQATQETQAEIGVGVLRGLFGQSKGQVFSETQGPGRMVIGRVDEIRAADPAQAAPLVAQIRPALSQQLAQDVLQTLVMAGAARTGVETDLERARQALGLQPRAEPAAE</sequence>
<evidence type="ECO:0000256" key="4">
    <source>
        <dbReference type="ARBA" id="ARBA00022519"/>
    </source>
</evidence>
<keyword evidence="3" id="KW-1003">Cell membrane</keyword>
<dbReference type="InterPro" id="IPR027304">
    <property type="entry name" value="Trigger_fact/SurA_dom_sf"/>
</dbReference>
<comment type="subcellular location">
    <subcellularLocation>
        <location evidence="1">Cell inner membrane</location>
        <topology evidence="1">Single-pass type II membrane protein</topology>
        <orientation evidence="1">Periplasmic side</orientation>
    </subcellularLocation>
</comment>
<protein>
    <recommendedName>
        <fullName evidence="2">Parvulin-like PPIase</fullName>
    </recommendedName>
    <alternativeName>
        <fullName evidence="9">Peptidyl-prolyl cis-trans isomerase plp</fullName>
    </alternativeName>
    <alternativeName>
        <fullName evidence="12">Periplasmic chaperone PpiD</fullName>
    </alternativeName>
    <alternativeName>
        <fullName evidence="13">Periplasmic folding chaperone</fullName>
    </alternativeName>
    <alternativeName>
        <fullName evidence="10">Rotamase plp</fullName>
    </alternativeName>
</protein>
<keyword evidence="4" id="KW-0997">Cell inner membrane</keyword>
<accession>A0ABV6QZM5</accession>
<proteinExistence type="inferred from homology"/>
<keyword evidence="14 16" id="KW-0413">Isomerase</keyword>
<organism evidence="16 17">
    <name type="scientific">Brevundimonas balnearis</name>
    <dbReference type="NCBI Taxonomy" id="1572858"/>
    <lineage>
        <taxon>Bacteria</taxon>
        <taxon>Pseudomonadati</taxon>
        <taxon>Pseudomonadota</taxon>
        <taxon>Alphaproteobacteria</taxon>
        <taxon>Caulobacterales</taxon>
        <taxon>Caulobacteraceae</taxon>
        <taxon>Brevundimonas</taxon>
    </lineage>
</organism>
<evidence type="ECO:0000259" key="15">
    <source>
        <dbReference type="PROSITE" id="PS50198"/>
    </source>
</evidence>
<evidence type="ECO:0000256" key="7">
    <source>
        <dbReference type="ARBA" id="ARBA00023136"/>
    </source>
</evidence>
<dbReference type="EMBL" id="JBHLSW010000003">
    <property type="protein sequence ID" value="MFC0632681.1"/>
    <property type="molecule type" value="Genomic_DNA"/>
</dbReference>
<evidence type="ECO:0000256" key="12">
    <source>
        <dbReference type="ARBA" id="ARBA00040743"/>
    </source>
</evidence>
<keyword evidence="7" id="KW-0472">Membrane</keyword>
<evidence type="ECO:0000313" key="16">
    <source>
        <dbReference type="EMBL" id="MFC0632681.1"/>
    </source>
</evidence>
<comment type="similarity">
    <text evidence="11">Belongs to the PpiD chaperone family.</text>
</comment>
<keyword evidence="6" id="KW-1133">Transmembrane helix</keyword>
<dbReference type="RefSeq" id="WP_376833850.1">
    <property type="nucleotide sequence ID" value="NZ_JBHLSW010000003.1"/>
</dbReference>
<dbReference type="PANTHER" id="PTHR47529:SF1">
    <property type="entry name" value="PERIPLASMIC CHAPERONE PPID"/>
    <property type="match status" value="1"/>
</dbReference>
<dbReference type="SUPFAM" id="SSF109998">
    <property type="entry name" value="Triger factor/SurA peptide-binding domain-like"/>
    <property type="match status" value="1"/>
</dbReference>
<evidence type="ECO:0000256" key="9">
    <source>
        <dbReference type="ARBA" id="ARBA00030642"/>
    </source>
</evidence>
<evidence type="ECO:0000256" key="2">
    <source>
        <dbReference type="ARBA" id="ARBA00018370"/>
    </source>
</evidence>
<evidence type="ECO:0000256" key="10">
    <source>
        <dbReference type="ARBA" id="ARBA00031484"/>
    </source>
</evidence>
<dbReference type="GO" id="GO:0016853">
    <property type="term" value="F:isomerase activity"/>
    <property type="evidence" value="ECO:0007669"/>
    <property type="project" value="UniProtKB-KW"/>
</dbReference>
<dbReference type="Pfam" id="PF13145">
    <property type="entry name" value="Rotamase_2"/>
    <property type="match status" value="2"/>
</dbReference>
<dbReference type="InterPro" id="IPR046357">
    <property type="entry name" value="PPIase_dom_sf"/>
</dbReference>
<dbReference type="InterPro" id="IPR052029">
    <property type="entry name" value="PpiD_chaperone"/>
</dbReference>